<organism evidence="1 2">
    <name type="scientific">Senna tora</name>
    <dbReference type="NCBI Taxonomy" id="362788"/>
    <lineage>
        <taxon>Eukaryota</taxon>
        <taxon>Viridiplantae</taxon>
        <taxon>Streptophyta</taxon>
        <taxon>Embryophyta</taxon>
        <taxon>Tracheophyta</taxon>
        <taxon>Spermatophyta</taxon>
        <taxon>Magnoliopsida</taxon>
        <taxon>eudicotyledons</taxon>
        <taxon>Gunneridae</taxon>
        <taxon>Pentapetalae</taxon>
        <taxon>rosids</taxon>
        <taxon>fabids</taxon>
        <taxon>Fabales</taxon>
        <taxon>Fabaceae</taxon>
        <taxon>Caesalpinioideae</taxon>
        <taxon>Cassia clade</taxon>
        <taxon>Senna</taxon>
    </lineage>
</organism>
<name>A0A834XA45_9FABA</name>
<dbReference type="AlphaFoldDB" id="A0A834XA45"/>
<evidence type="ECO:0000313" key="2">
    <source>
        <dbReference type="Proteomes" id="UP000634136"/>
    </source>
</evidence>
<protein>
    <submittedName>
        <fullName evidence="1">Uncharacterized protein</fullName>
    </submittedName>
</protein>
<proteinExistence type="predicted"/>
<keyword evidence="2" id="KW-1185">Reference proteome</keyword>
<dbReference type="Proteomes" id="UP000634136">
    <property type="component" value="Unassembled WGS sequence"/>
</dbReference>
<reference evidence="1" key="1">
    <citation type="submission" date="2020-09" db="EMBL/GenBank/DDBJ databases">
        <title>Genome-Enabled Discovery of Anthraquinone Biosynthesis in Senna tora.</title>
        <authorList>
            <person name="Kang S.-H."/>
            <person name="Pandey R.P."/>
            <person name="Lee C.-M."/>
            <person name="Sim J.-S."/>
            <person name="Jeong J.-T."/>
            <person name="Choi B.-S."/>
            <person name="Jung M."/>
            <person name="Ginzburg D."/>
            <person name="Zhao K."/>
            <person name="Won S.Y."/>
            <person name="Oh T.-J."/>
            <person name="Yu Y."/>
            <person name="Kim N.-H."/>
            <person name="Lee O.R."/>
            <person name="Lee T.-H."/>
            <person name="Bashyal P."/>
            <person name="Kim T.-S."/>
            <person name="Lee W.-H."/>
            <person name="Kawkins C."/>
            <person name="Kim C.-K."/>
            <person name="Kim J.S."/>
            <person name="Ahn B.O."/>
            <person name="Rhee S.Y."/>
            <person name="Sohng J.K."/>
        </authorList>
    </citation>
    <scope>NUCLEOTIDE SEQUENCE</scope>
    <source>
        <tissue evidence="1">Leaf</tissue>
    </source>
</reference>
<sequence>MEFDDMKEMGFDDPKRSMVASTVVHGGLQRWFIGIPR</sequence>
<gene>
    <name evidence="1" type="ORF">G2W53_002985</name>
</gene>
<comment type="caution">
    <text evidence="1">The sequence shown here is derived from an EMBL/GenBank/DDBJ whole genome shotgun (WGS) entry which is preliminary data.</text>
</comment>
<accession>A0A834XA45</accession>
<evidence type="ECO:0000313" key="1">
    <source>
        <dbReference type="EMBL" id="KAF7840687.1"/>
    </source>
</evidence>
<dbReference type="EMBL" id="JAAIUW010000002">
    <property type="protein sequence ID" value="KAF7840687.1"/>
    <property type="molecule type" value="Genomic_DNA"/>
</dbReference>